<dbReference type="PANTHER" id="PTHR42958">
    <property type="entry name" value="HYDROGENASE-2 LARGE CHAIN"/>
    <property type="match status" value="1"/>
</dbReference>
<keyword evidence="3" id="KW-1185">Reference proteome</keyword>
<evidence type="ECO:0000313" key="4">
    <source>
        <dbReference type="Proteomes" id="UP000294772"/>
    </source>
</evidence>
<evidence type="ECO:0000313" key="3">
    <source>
        <dbReference type="Proteomes" id="UP000239406"/>
    </source>
</evidence>
<sequence length="372" mass="39307">MTAPRLDGTLRLRPGREPPHGIVNGRALALARVCVGLDAAQVPALMPRLYALCGGAHELAARLALEAAAGQARVDASAAQRRQLQAQTLREHLRRLWLDWPQPLAGQPPRPQALAALRELWQGDSGHAARAAAWVAAHALGMAPEAWLGRLQAEPGWLDAWIADAPQEPAWLLREAARLPLPEVPAMPAVEDVLGLPGALAGLGARLLDEPGFMVRPVLPDGRCAQTGAAPRLQRASGRPRPASVVARLAAGVEEVARLAAGEDLLRAWAEPLGGQAAVAAVEMARGVLLHAVRLDAAQRVAGYHVVAPTEWNFHPEGGVARALARLRGDEAGIARLAGALATAFDPCVAFEVAARTGPARRDTIHDEIHHA</sequence>
<accession>A0A2S5T555</accession>
<reference evidence="1 3" key="1">
    <citation type="submission" date="2018-02" db="EMBL/GenBank/DDBJ databases">
        <title>Reclassifiation of [Polyangium] brachysporum DSM 7029 as Guopingzhaonella breviflexa gen. nov., sp. nov., a member of the family Comamonadaceae.</title>
        <authorList>
            <person name="Tang B."/>
        </authorList>
    </citation>
    <scope>NUCLEOTIDE SEQUENCE [LARGE SCALE GENOMIC DNA]</scope>
    <source>
        <strain evidence="1 3">DSM 15344</strain>
    </source>
</reference>
<evidence type="ECO:0008006" key="5">
    <source>
        <dbReference type="Google" id="ProtNLM"/>
    </source>
</evidence>
<dbReference type="InterPro" id="IPR029014">
    <property type="entry name" value="NiFe-Hase_large"/>
</dbReference>
<dbReference type="RefSeq" id="WP_104357446.1">
    <property type="nucleotide sequence ID" value="NZ_CP110415.1"/>
</dbReference>
<reference evidence="2 4" key="2">
    <citation type="submission" date="2019-03" db="EMBL/GenBank/DDBJ databases">
        <title>Genomic Encyclopedia of Type Strains, Phase IV (KMG-IV): sequencing the most valuable type-strain genomes for metagenomic binning, comparative biology and taxonomic classification.</title>
        <authorList>
            <person name="Goeker M."/>
        </authorList>
    </citation>
    <scope>NUCLEOTIDE SEQUENCE [LARGE SCALE GENOMIC DNA]</scope>
    <source>
        <strain evidence="2 4">DSM 15264</strain>
    </source>
</reference>
<evidence type="ECO:0000313" key="2">
    <source>
        <dbReference type="EMBL" id="TCP05803.1"/>
    </source>
</evidence>
<comment type="caution">
    <text evidence="1">The sequence shown here is derived from an EMBL/GenBank/DDBJ whole genome shotgun (WGS) entry which is preliminary data.</text>
</comment>
<evidence type="ECO:0000313" key="1">
    <source>
        <dbReference type="EMBL" id="PPE70082.1"/>
    </source>
</evidence>
<dbReference type="SUPFAM" id="SSF56762">
    <property type="entry name" value="HydB/Nqo4-like"/>
    <property type="match status" value="1"/>
</dbReference>
<dbReference type="InterPro" id="IPR050867">
    <property type="entry name" value="NiFe/NiFeSe_hydrgnase_LSU"/>
</dbReference>
<dbReference type="PANTHER" id="PTHR42958:SF4">
    <property type="entry name" value="HYDROGENASE EXPRESSION_FORMATION PROTEIN HUPK"/>
    <property type="match status" value="1"/>
</dbReference>
<gene>
    <name evidence="1" type="ORF">C1702_09530</name>
    <name evidence="2" type="ORF">EV676_10836</name>
</gene>
<proteinExistence type="predicted"/>
<organism evidence="1 3">
    <name type="scientific">Caldimonas thermodepolymerans</name>
    <dbReference type="NCBI Taxonomy" id="215580"/>
    <lineage>
        <taxon>Bacteria</taxon>
        <taxon>Pseudomonadati</taxon>
        <taxon>Pseudomonadota</taxon>
        <taxon>Betaproteobacteria</taxon>
        <taxon>Burkholderiales</taxon>
        <taxon>Sphaerotilaceae</taxon>
        <taxon>Caldimonas</taxon>
    </lineage>
</organism>
<dbReference type="EMBL" id="SLXF01000008">
    <property type="protein sequence ID" value="TCP05803.1"/>
    <property type="molecule type" value="Genomic_DNA"/>
</dbReference>
<dbReference type="AlphaFoldDB" id="A0A2S5T555"/>
<dbReference type="OrthoDB" id="9157196at2"/>
<dbReference type="Proteomes" id="UP000239406">
    <property type="component" value="Unassembled WGS sequence"/>
</dbReference>
<dbReference type="Gene3D" id="1.10.645.10">
    <property type="entry name" value="Cytochrome-c3 Hydrogenase, chain B"/>
    <property type="match status" value="2"/>
</dbReference>
<dbReference type="Proteomes" id="UP000294772">
    <property type="component" value="Unassembled WGS sequence"/>
</dbReference>
<name>A0A2S5T555_9BURK</name>
<dbReference type="EMBL" id="PSNY01000008">
    <property type="protein sequence ID" value="PPE70082.1"/>
    <property type="molecule type" value="Genomic_DNA"/>
</dbReference>
<protein>
    <recommendedName>
        <fullName evidence="5">Nickel-dependent hydrogenase</fullName>
    </recommendedName>
</protein>